<evidence type="ECO:0000256" key="1">
    <source>
        <dbReference type="ARBA" id="ARBA00010111"/>
    </source>
</evidence>
<keyword evidence="7" id="KW-1185">Reference proteome</keyword>
<evidence type="ECO:0000313" key="5">
    <source>
        <dbReference type="EMBL" id="CDS00415.1"/>
    </source>
</evidence>
<reference evidence="6" key="3">
    <citation type="submission" date="2014-06" db="EMBL/GenBank/DDBJ databases">
        <authorList>
            <person name="Ju J."/>
            <person name="Zhang J."/>
        </authorList>
    </citation>
    <scope>NUCLEOTIDE SEQUENCE</scope>
    <source>
        <strain evidence="6">SscI8</strain>
    </source>
</reference>
<dbReference type="HAMAP" id="MF_00391">
    <property type="entry name" value="Ribosomal_bL34"/>
    <property type="match status" value="1"/>
</dbReference>
<name>A0A0F7RVG4_9BASI</name>
<dbReference type="FunFam" id="1.10.287.3980:FF:000001">
    <property type="entry name" value="Mitochondrial ribosomal protein L34"/>
    <property type="match status" value="1"/>
</dbReference>
<dbReference type="Proteomes" id="UP000242770">
    <property type="component" value="Unassembled WGS sequence"/>
</dbReference>
<evidence type="ECO:0000256" key="2">
    <source>
        <dbReference type="ARBA" id="ARBA00022980"/>
    </source>
</evidence>
<keyword evidence="2 6" id="KW-0689">Ribosomal protein</keyword>
<reference evidence="5" key="2">
    <citation type="submission" date="2014-06" db="EMBL/GenBank/DDBJ databases">
        <authorList>
            <person name="Berkman J.Paul."/>
        </authorList>
    </citation>
    <scope>NUCLEOTIDE SEQUENCE [LARGE SCALE GENOMIC DNA]</scope>
</reference>
<dbReference type="EMBL" id="CCFA01002547">
    <property type="protein sequence ID" value="CDS00415.1"/>
    <property type="molecule type" value="Genomic_DNA"/>
</dbReference>
<sequence>MPRLSPFRPLLRLSTSIPTTTTPIASTSYTLTATAPLQTRPTPSLLRTIRPPTPLLSASWSTVLSLLSSPSSFSFTAPPAAVMAVVAGQQTRSASYGSEYQPSQRIRKRRHGFLARIKTKNGRKTIMRRRFRGKAKLSH</sequence>
<evidence type="ECO:0000313" key="7">
    <source>
        <dbReference type="Proteomes" id="UP000242770"/>
    </source>
</evidence>
<protein>
    <recommendedName>
        <fullName evidence="4">Large ribosomal subunit protein bL34m</fullName>
    </recommendedName>
</protein>
<dbReference type="OrthoDB" id="431691at2759"/>
<gene>
    <name evidence="5" type="primary">SSCI42670.1</name>
    <name evidence="6" type="ORF">SPSC_01648</name>
</gene>
<reference evidence="7" key="1">
    <citation type="submission" date="2014-06" db="EMBL/GenBank/DDBJ databases">
        <authorList>
            <person name="Berkman P.J."/>
        </authorList>
    </citation>
    <scope>NUCLEOTIDE SEQUENCE [LARGE SCALE GENOMIC DNA]</scope>
</reference>
<dbReference type="PANTHER" id="PTHR14503:SF4">
    <property type="entry name" value="LARGE RIBOSOMAL SUBUNIT PROTEIN BL34M"/>
    <property type="match status" value="1"/>
</dbReference>
<dbReference type="EMBL" id="LK056662">
    <property type="protein sequence ID" value="CDU23018.1"/>
    <property type="molecule type" value="Genomic_DNA"/>
</dbReference>
<evidence type="ECO:0000256" key="4">
    <source>
        <dbReference type="ARBA" id="ARBA00035274"/>
    </source>
</evidence>
<dbReference type="InterPro" id="IPR000271">
    <property type="entry name" value="Ribosomal_bL34"/>
</dbReference>
<dbReference type="AlphaFoldDB" id="A0A0F7RVG4"/>
<dbReference type="Gene3D" id="1.10.287.3980">
    <property type="match status" value="1"/>
</dbReference>
<organism evidence="5 7">
    <name type="scientific">Sporisorium scitamineum</name>
    <dbReference type="NCBI Taxonomy" id="49012"/>
    <lineage>
        <taxon>Eukaryota</taxon>
        <taxon>Fungi</taxon>
        <taxon>Dikarya</taxon>
        <taxon>Basidiomycota</taxon>
        <taxon>Ustilaginomycotina</taxon>
        <taxon>Ustilaginomycetes</taxon>
        <taxon>Ustilaginales</taxon>
        <taxon>Ustilaginaceae</taxon>
        <taxon>Sporisorium</taxon>
    </lineage>
</organism>
<evidence type="ECO:0000256" key="3">
    <source>
        <dbReference type="ARBA" id="ARBA00023274"/>
    </source>
</evidence>
<dbReference type="GO" id="GO:0003735">
    <property type="term" value="F:structural constituent of ribosome"/>
    <property type="evidence" value="ECO:0007669"/>
    <property type="project" value="InterPro"/>
</dbReference>
<dbReference type="STRING" id="49012.A0A0F7RVG4"/>
<comment type="similarity">
    <text evidence="1">Belongs to the bacterial ribosomal protein bL34 family.</text>
</comment>
<dbReference type="Pfam" id="PF00468">
    <property type="entry name" value="Ribosomal_L34"/>
    <property type="match status" value="1"/>
</dbReference>
<dbReference type="GO" id="GO:0005762">
    <property type="term" value="C:mitochondrial large ribosomal subunit"/>
    <property type="evidence" value="ECO:0007669"/>
    <property type="project" value="TreeGrafter"/>
</dbReference>
<accession>A0A0F7RVG4</accession>
<dbReference type="NCBIfam" id="TIGR01030">
    <property type="entry name" value="rpmH_bact"/>
    <property type="match status" value="1"/>
</dbReference>
<proteinExistence type="inferred from homology"/>
<evidence type="ECO:0000313" key="6">
    <source>
        <dbReference type="EMBL" id="CDU23018.1"/>
    </source>
</evidence>
<dbReference type="GO" id="GO:0006412">
    <property type="term" value="P:translation"/>
    <property type="evidence" value="ECO:0007669"/>
    <property type="project" value="InterPro"/>
</dbReference>
<keyword evidence="3" id="KW-0687">Ribonucleoprotein</keyword>
<dbReference type="PANTHER" id="PTHR14503">
    <property type="entry name" value="MITOCHONDRIAL RIBOSOMAL PROTEIN 34 FAMILY MEMBER"/>
    <property type="match status" value="1"/>
</dbReference>